<evidence type="ECO:0000313" key="2">
    <source>
        <dbReference type="EMBL" id="OGM29002.1"/>
    </source>
</evidence>
<dbReference type="Proteomes" id="UP000177263">
    <property type="component" value="Unassembled WGS sequence"/>
</dbReference>
<keyword evidence="1" id="KW-1133">Transmembrane helix</keyword>
<comment type="caution">
    <text evidence="2">The sequence shown here is derived from an EMBL/GenBank/DDBJ whole genome shotgun (WGS) entry which is preliminary data.</text>
</comment>
<keyword evidence="1" id="KW-0812">Transmembrane</keyword>
<protein>
    <recommendedName>
        <fullName evidence="4">LytR/CpsA/Psr regulator C-terminal domain-containing protein</fullName>
    </recommendedName>
</protein>
<accession>A0A1F7YNW9</accession>
<keyword evidence="1" id="KW-0472">Membrane</keyword>
<name>A0A1F7YNW9_9BACT</name>
<sequence length="318" mass="34664">MPHPRSLLRNQSRDLHTITSKVPSIIGGALIFLTLVAVGTYIYISRAFVDVSSVRIAVGSPQNEIKILIFDFDEPSASVISIPPATQVSVARQLGEWKAGSVWELGEDEGDKGGILADTVMKSFGIPIEEWAGEGVLGYISPNILSRVRAAFGLYDASLGIRERLALGLISIRIRSGGVAHISLEEFAFMREETLKDGSEGYVVRGELPSKIVGIFADPRFVTDKNQPLKIKIIDGAQGHGLATVHTIQNVSEVLGAKVVSIEENNTEIQGCLIRGRSMLEYVSGIMGHLFRCNVELSNTVNDVDLEVHFGSDYIRKF</sequence>
<feature type="transmembrane region" description="Helical" evidence="1">
    <location>
        <begin position="21"/>
        <end position="44"/>
    </location>
</feature>
<proteinExistence type="predicted"/>
<dbReference type="AlphaFoldDB" id="A0A1F7YNW9"/>
<reference evidence="2 3" key="1">
    <citation type="journal article" date="2016" name="Nat. Commun.">
        <title>Thousands of microbial genomes shed light on interconnected biogeochemical processes in an aquifer system.</title>
        <authorList>
            <person name="Anantharaman K."/>
            <person name="Brown C.T."/>
            <person name="Hug L.A."/>
            <person name="Sharon I."/>
            <person name="Castelle C.J."/>
            <person name="Probst A.J."/>
            <person name="Thomas B.C."/>
            <person name="Singh A."/>
            <person name="Wilkins M.J."/>
            <person name="Karaoz U."/>
            <person name="Brodie E.L."/>
            <person name="Williams K.H."/>
            <person name="Hubbard S.S."/>
            <person name="Banfield J.F."/>
        </authorList>
    </citation>
    <scope>NUCLEOTIDE SEQUENCE [LARGE SCALE GENOMIC DNA]</scope>
</reference>
<evidence type="ECO:0000256" key="1">
    <source>
        <dbReference type="SAM" id="Phobius"/>
    </source>
</evidence>
<dbReference type="EMBL" id="MGGM01000021">
    <property type="protein sequence ID" value="OGM29002.1"/>
    <property type="molecule type" value="Genomic_DNA"/>
</dbReference>
<gene>
    <name evidence="2" type="ORF">A2801_03970</name>
</gene>
<evidence type="ECO:0000313" key="3">
    <source>
        <dbReference type="Proteomes" id="UP000177263"/>
    </source>
</evidence>
<evidence type="ECO:0008006" key="4">
    <source>
        <dbReference type="Google" id="ProtNLM"/>
    </source>
</evidence>
<organism evidence="2 3">
    <name type="scientific">Candidatus Woesebacteria bacterium RIFCSPHIGHO2_01_FULL_41_10</name>
    <dbReference type="NCBI Taxonomy" id="1802500"/>
    <lineage>
        <taxon>Bacteria</taxon>
        <taxon>Candidatus Woeseibacteriota</taxon>
    </lineage>
</organism>